<keyword evidence="1" id="KW-0732">Signal</keyword>
<dbReference type="InterPro" id="IPR051532">
    <property type="entry name" value="Ester_Hydrolysis_Enzymes"/>
</dbReference>
<proteinExistence type="predicted"/>
<dbReference type="KEGG" id="mlv:CVS47_01653"/>
<gene>
    <name evidence="3" type="ORF">CVS47_01653</name>
</gene>
<evidence type="ECO:0000259" key="2">
    <source>
        <dbReference type="Pfam" id="PF13472"/>
    </source>
</evidence>
<organism evidence="3 4">
    <name type="scientific">Microbacterium lemovicicum</name>
    <dbReference type="NCBI Taxonomy" id="1072463"/>
    <lineage>
        <taxon>Bacteria</taxon>
        <taxon>Bacillati</taxon>
        <taxon>Actinomycetota</taxon>
        <taxon>Actinomycetes</taxon>
        <taxon>Micrococcales</taxon>
        <taxon>Microbacteriaceae</taxon>
        <taxon>Microbacterium</taxon>
    </lineage>
</organism>
<reference evidence="3 4" key="1">
    <citation type="submission" date="2018-08" db="EMBL/GenBank/DDBJ databases">
        <title>Microbacterium lemovicicum sp. nov., a bacterium isolated from a natural uranium-rich soil.</title>
        <authorList>
            <person name="ORTET P."/>
        </authorList>
    </citation>
    <scope>NUCLEOTIDE SEQUENCE [LARGE SCALE GENOMIC DNA]</scope>
    <source>
        <strain evidence="3 4">Viu22</strain>
    </source>
</reference>
<dbReference type="CDD" id="cd00229">
    <property type="entry name" value="SGNH_hydrolase"/>
    <property type="match status" value="1"/>
</dbReference>
<feature type="chain" id="PRO_5018529138" description="SGNH hydrolase-type esterase domain-containing protein" evidence="1">
    <location>
        <begin position="21"/>
        <end position="250"/>
    </location>
</feature>
<dbReference type="PROSITE" id="PS51257">
    <property type="entry name" value="PROKAR_LIPOPROTEIN"/>
    <property type="match status" value="1"/>
</dbReference>
<keyword evidence="4" id="KW-1185">Reference proteome</keyword>
<dbReference type="Proteomes" id="UP000276888">
    <property type="component" value="Chromosome"/>
</dbReference>
<name>A0A3Q9J155_9MICO</name>
<evidence type="ECO:0000313" key="4">
    <source>
        <dbReference type="Proteomes" id="UP000276888"/>
    </source>
</evidence>
<dbReference type="PANTHER" id="PTHR30383">
    <property type="entry name" value="THIOESTERASE 1/PROTEASE 1/LYSOPHOSPHOLIPASE L1"/>
    <property type="match status" value="1"/>
</dbReference>
<dbReference type="AlphaFoldDB" id="A0A3Q9J155"/>
<evidence type="ECO:0000313" key="3">
    <source>
        <dbReference type="EMBL" id="AZS37028.1"/>
    </source>
</evidence>
<dbReference type="SUPFAM" id="SSF52266">
    <property type="entry name" value="SGNH hydrolase"/>
    <property type="match status" value="1"/>
</dbReference>
<dbReference type="EMBL" id="CP031423">
    <property type="protein sequence ID" value="AZS37028.1"/>
    <property type="molecule type" value="Genomic_DNA"/>
</dbReference>
<feature type="signal peptide" evidence="1">
    <location>
        <begin position="1"/>
        <end position="20"/>
    </location>
</feature>
<sequence length="250" mass="25540">MRRLLALSAVALVLTTAGCAAEQPSRVLPTAAAPSTSGTSVLGGVDAGQTEADEGAYAGTTDDVDGGVIVTIGDSIMAGYGLDPDEAWPALMGDSTGRDVVNISCSGAGFVAVGDCDTDFAGLIEEAAAQHPSLIIVQSSDNDADEDADDLDTATMDVVTALHDAAPDARIVGLSTLWNPSWDAPDAIAWSSDALQEAVEAVGGRFVDIGQPLHGRADLLQWDEEHPNAAGQRELRATVLSALAEADIAL</sequence>
<feature type="domain" description="SGNH hydrolase-type esterase" evidence="2">
    <location>
        <begin position="72"/>
        <end position="233"/>
    </location>
</feature>
<accession>A0A3Q9J155</accession>
<dbReference type="InterPro" id="IPR013830">
    <property type="entry name" value="SGNH_hydro"/>
</dbReference>
<evidence type="ECO:0000256" key="1">
    <source>
        <dbReference type="SAM" id="SignalP"/>
    </source>
</evidence>
<dbReference type="Pfam" id="PF13472">
    <property type="entry name" value="Lipase_GDSL_2"/>
    <property type="match status" value="1"/>
</dbReference>
<dbReference type="InterPro" id="IPR036514">
    <property type="entry name" value="SGNH_hydro_sf"/>
</dbReference>
<dbReference type="OrthoDB" id="5072368at2"/>
<dbReference type="Gene3D" id="3.40.50.1110">
    <property type="entry name" value="SGNH hydrolase"/>
    <property type="match status" value="1"/>
</dbReference>
<protein>
    <recommendedName>
        <fullName evidence="2">SGNH hydrolase-type esterase domain-containing protein</fullName>
    </recommendedName>
</protein>
<dbReference type="GO" id="GO:0004622">
    <property type="term" value="F:phosphatidylcholine lysophospholipase activity"/>
    <property type="evidence" value="ECO:0007669"/>
    <property type="project" value="TreeGrafter"/>
</dbReference>
<dbReference type="PANTHER" id="PTHR30383:SF5">
    <property type="entry name" value="SGNH HYDROLASE-TYPE ESTERASE DOMAIN-CONTAINING PROTEIN"/>
    <property type="match status" value="1"/>
</dbReference>